<dbReference type="EMBL" id="LFZO01000833">
    <property type="protein sequence ID" value="KXS96397.1"/>
    <property type="molecule type" value="Genomic_DNA"/>
</dbReference>
<protein>
    <submittedName>
        <fullName evidence="1">Uncharacterized protein</fullName>
    </submittedName>
</protein>
<reference evidence="1 2" key="1">
    <citation type="submission" date="2015-07" db="EMBL/GenBank/DDBJ databases">
        <title>Comparative genomics of the Sigatoka disease complex on banana suggests a link between parallel evolutionary changes in Pseudocercospora fijiensis and Pseudocercospora eumusae and increased virulence on the banana host.</title>
        <authorList>
            <person name="Chang T.-C."/>
            <person name="Salvucci A."/>
            <person name="Crous P.W."/>
            <person name="Stergiopoulos I."/>
        </authorList>
    </citation>
    <scope>NUCLEOTIDE SEQUENCE [LARGE SCALE GENOMIC DNA]</scope>
    <source>
        <strain evidence="1 2">CBS 116634</strain>
    </source>
</reference>
<comment type="caution">
    <text evidence="1">The sequence shown here is derived from an EMBL/GenBank/DDBJ whole genome shotgun (WGS) entry which is preliminary data.</text>
</comment>
<gene>
    <name evidence="1" type="ORF">AC579_5421</name>
</gene>
<name>A0A139H1R7_9PEZI</name>
<dbReference type="STRING" id="113226.A0A139H1R7"/>
<sequence>MMAGKFTRPYLANLAPKYQSLLDDIESTVAPYRHTFSKPGIPLEEMVVVAVCFNPDRPGTSALKWLVPHFRYYQDMVNFDFSTTRSFGSGRNLRQDFFDAVHKLDVPIMTNKPEQGPAGENRRLVVDADKARVFLGPCRTEPTTPFRFMNLSPEIRNTIYEMALSFPKTGINIRKGYKSQNRVHALTKDNIMSLSPLKRFATPTDYPHNREIALQGRT</sequence>
<evidence type="ECO:0000313" key="1">
    <source>
        <dbReference type="EMBL" id="KXS96397.1"/>
    </source>
</evidence>
<keyword evidence="2" id="KW-1185">Reference proteome</keyword>
<proteinExistence type="predicted"/>
<dbReference type="OrthoDB" id="3905718at2759"/>
<dbReference type="Proteomes" id="UP000073492">
    <property type="component" value="Unassembled WGS sequence"/>
</dbReference>
<dbReference type="AlphaFoldDB" id="A0A139H1R7"/>
<organism evidence="1 2">
    <name type="scientific">Pseudocercospora musae</name>
    <dbReference type="NCBI Taxonomy" id="113226"/>
    <lineage>
        <taxon>Eukaryota</taxon>
        <taxon>Fungi</taxon>
        <taxon>Dikarya</taxon>
        <taxon>Ascomycota</taxon>
        <taxon>Pezizomycotina</taxon>
        <taxon>Dothideomycetes</taxon>
        <taxon>Dothideomycetidae</taxon>
        <taxon>Mycosphaerellales</taxon>
        <taxon>Mycosphaerellaceae</taxon>
        <taxon>Pseudocercospora</taxon>
    </lineage>
</organism>
<accession>A0A139H1R7</accession>
<evidence type="ECO:0000313" key="2">
    <source>
        <dbReference type="Proteomes" id="UP000073492"/>
    </source>
</evidence>